<evidence type="ECO:0000256" key="14">
    <source>
        <dbReference type="ARBA" id="ARBA00047938"/>
    </source>
</evidence>
<name>A0AA88SRA1_CHASR</name>
<dbReference type="AlphaFoldDB" id="A0AA88SRA1"/>
<sequence length="499" mass="56255">MTGILSLETLTIGPTVGHTVTTLLLLLLLLLLFTIWSRRNRSNVPGPRFLAGLGPYLSYARFIWTGIGTASQYYSNKYGSVVRVWINGEETLILSRSSAVYQVLRGTQYTARFGSKKGLECIGMEGRGIIFNSDVPVWKKVRTYFSKALTGPGLQKTAAICVSSTAKHLDNLQEMTDSSGHTDALNLLRAIVVDISNRLFLGVSLNEKDLLIKIQNYFETWEAVLIKPDIFFKIGWLCNKHKKAAQELQDAMENLLEIKRKVINQTEKLDHNLDFATELILAQNQGEISADNVRQCVLEMVIAAPDTLSISLFFMLMLLKQNPDVELTIVEEIDTVLSGKSVENIDYQVLTVLESFINESLRFHPVVDFTMRKALEDDNIDGTHIRKGTNIILNIGLMHKTEFYPKPKEFSLMNFEKTVPSRFFQPFGCGPRSCVGKHIAMVMMKAILVTMLSRYTVCPRRGCTVNNIKQTNNLSQQPVEDEHSLAMCFIPRPTKHIQP</sequence>
<feature type="binding site" description="axial binding residue" evidence="16">
    <location>
        <position position="434"/>
    </location>
    <ligand>
        <name>heme</name>
        <dbReference type="ChEBI" id="CHEBI:30413"/>
    </ligand>
    <ligandPart>
        <name>Fe</name>
        <dbReference type="ChEBI" id="CHEBI:18248"/>
    </ligandPart>
</feature>
<comment type="function">
    <text evidence="10">Catalyzes the formation of aromatic C18 estrogens from C19 androgens.</text>
</comment>
<protein>
    <recommendedName>
        <fullName evidence="11">aromatase</fullName>
        <ecNumber evidence="11">1.14.14.14</ecNumber>
    </recommendedName>
    <alternativeName>
        <fullName evidence="13">Cytochrome P-450AROM</fullName>
    </alternativeName>
    <alternativeName>
        <fullName evidence="12">Estrogen synthase</fullName>
    </alternativeName>
</protein>
<evidence type="ECO:0000256" key="2">
    <source>
        <dbReference type="ARBA" id="ARBA00004170"/>
    </source>
</evidence>
<dbReference type="Proteomes" id="UP001187415">
    <property type="component" value="Unassembled WGS sequence"/>
</dbReference>
<accession>A0AA88SRA1</accession>
<keyword evidence="4 16" id="KW-0349">Heme</keyword>
<dbReference type="InterPro" id="IPR036396">
    <property type="entry name" value="Cyt_P450_sf"/>
</dbReference>
<dbReference type="GO" id="GO:0008585">
    <property type="term" value="P:female gonad development"/>
    <property type="evidence" value="ECO:0007669"/>
    <property type="project" value="TreeGrafter"/>
</dbReference>
<evidence type="ECO:0000256" key="7">
    <source>
        <dbReference type="ARBA" id="ARBA00023004"/>
    </source>
</evidence>
<evidence type="ECO:0000256" key="17">
    <source>
        <dbReference type="RuleBase" id="RU000461"/>
    </source>
</evidence>
<comment type="cofactor">
    <cofactor evidence="1 16">
        <name>heme</name>
        <dbReference type="ChEBI" id="CHEBI:30413"/>
    </cofactor>
</comment>
<keyword evidence="6 17" id="KW-0560">Oxidoreductase</keyword>
<dbReference type="EMBL" id="JAUPFM010000009">
    <property type="protein sequence ID" value="KAK2842394.1"/>
    <property type="molecule type" value="Genomic_DNA"/>
</dbReference>
<dbReference type="GO" id="GO:0005506">
    <property type="term" value="F:iron ion binding"/>
    <property type="evidence" value="ECO:0007669"/>
    <property type="project" value="InterPro"/>
</dbReference>
<evidence type="ECO:0000256" key="10">
    <source>
        <dbReference type="ARBA" id="ARBA00037202"/>
    </source>
</evidence>
<evidence type="ECO:0000256" key="8">
    <source>
        <dbReference type="ARBA" id="ARBA00023033"/>
    </source>
</evidence>
<dbReference type="GO" id="GO:0032355">
    <property type="term" value="P:response to estradiol"/>
    <property type="evidence" value="ECO:0007669"/>
    <property type="project" value="TreeGrafter"/>
</dbReference>
<dbReference type="EC" id="1.14.14.14" evidence="11"/>
<keyword evidence="8 17" id="KW-0503">Monooxygenase</keyword>
<dbReference type="GO" id="GO:0070330">
    <property type="term" value="F:aromatase activity"/>
    <property type="evidence" value="ECO:0007669"/>
    <property type="project" value="UniProtKB-EC"/>
</dbReference>
<evidence type="ECO:0000256" key="13">
    <source>
        <dbReference type="ARBA" id="ARBA00043174"/>
    </source>
</evidence>
<evidence type="ECO:0000256" key="6">
    <source>
        <dbReference type="ARBA" id="ARBA00023002"/>
    </source>
</evidence>
<keyword evidence="5 16" id="KW-0479">Metal-binding</keyword>
<dbReference type="PANTHER" id="PTHR24291">
    <property type="entry name" value="CYTOCHROME P450 FAMILY 4"/>
    <property type="match status" value="1"/>
</dbReference>
<keyword evidence="18" id="KW-0175">Coiled coil</keyword>
<dbReference type="InterPro" id="IPR001128">
    <property type="entry name" value="Cyt_P450"/>
</dbReference>
<comment type="caution">
    <text evidence="20">The sequence shown here is derived from an EMBL/GenBank/DDBJ whole genome shotgun (WGS) entry which is preliminary data.</text>
</comment>
<dbReference type="InterPro" id="IPR002401">
    <property type="entry name" value="Cyt_P450_E_grp-I"/>
</dbReference>
<evidence type="ECO:0000256" key="5">
    <source>
        <dbReference type="ARBA" id="ARBA00022723"/>
    </source>
</evidence>
<evidence type="ECO:0000256" key="3">
    <source>
        <dbReference type="ARBA" id="ARBA00010617"/>
    </source>
</evidence>
<comment type="similarity">
    <text evidence="3 17">Belongs to the cytochrome P450 family.</text>
</comment>
<dbReference type="InterPro" id="IPR050196">
    <property type="entry name" value="Cytochrome_P450_Monoox"/>
</dbReference>
<dbReference type="GO" id="GO:0020037">
    <property type="term" value="F:heme binding"/>
    <property type="evidence" value="ECO:0007669"/>
    <property type="project" value="InterPro"/>
</dbReference>
<dbReference type="SUPFAM" id="SSF48264">
    <property type="entry name" value="Cytochrome P450"/>
    <property type="match status" value="1"/>
</dbReference>
<dbReference type="Gene3D" id="1.10.630.10">
    <property type="entry name" value="Cytochrome P450"/>
    <property type="match status" value="1"/>
</dbReference>
<evidence type="ECO:0000313" key="20">
    <source>
        <dbReference type="EMBL" id="KAK2842394.1"/>
    </source>
</evidence>
<dbReference type="Pfam" id="PF00067">
    <property type="entry name" value="p450"/>
    <property type="match status" value="1"/>
</dbReference>
<dbReference type="CDD" id="cd20616">
    <property type="entry name" value="CYP19A1"/>
    <property type="match status" value="1"/>
</dbReference>
<feature type="coiled-coil region" evidence="18">
    <location>
        <begin position="238"/>
        <end position="268"/>
    </location>
</feature>
<keyword evidence="19" id="KW-1133">Transmembrane helix</keyword>
<evidence type="ECO:0000256" key="16">
    <source>
        <dbReference type="PIRSR" id="PIRSR602401-1"/>
    </source>
</evidence>
<evidence type="ECO:0000313" key="21">
    <source>
        <dbReference type="Proteomes" id="UP001187415"/>
    </source>
</evidence>
<feature type="transmembrane region" description="Helical" evidence="19">
    <location>
        <begin position="20"/>
        <end position="37"/>
    </location>
</feature>
<dbReference type="PROSITE" id="PS00086">
    <property type="entry name" value="CYTOCHROME_P450"/>
    <property type="match status" value="1"/>
</dbReference>
<evidence type="ECO:0000256" key="15">
    <source>
        <dbReference type="ARBA" id="ARBA00048642"/>
    </source>
</evidence>
<evidence type="ECO:0000256" key="18">
    <source>
        <dbReference type="SAM" id="Coils"/>
    </source>
</evidence>
<evidence type="ECO:0000256" key="12">
    <source>
        <dbReference type="ARBA" id="ARBA00042499"/>
    </source>
</evidence>
<dbReference type="GO" id="GO:0016020">
    <property type="term" value="C:membrane"/>
    <property type="evidence" value="ECO:0007669"/>
    <property type="project" value="UniProtKB-SubCell"/>
</dbReference>
<dbReference type="InterPro" id="IPR017972">
    <property type="entry name" value="Cyt_P450_CS"/>
</dbReference>
<comment type="catalytic activity">
    <reaction evidence="15">
        <text>androst-4-ene-3,17-dione + 3 reduced [NADPH--hemoprotein reductase] + 3 O2 = estrone + formate + 3 oxidized [NADPH--hemoprotein reductase] + 4 H2O + 4 H(+)</text>
        <dbReference type="Rhea" id="RHEA:38195"/>
        <dbReference type="Rhea" id="RHEA-COMP:11964"/>
        <dbReference type="Rhea" id="RHEA-COMP:11965"/>
        <dbReference type="ChEBI" id="CHEBI:15377"/>
        <dbReference type="ChEBI" id="CHEBI:15378"/>
        <dbReference type="ChEBI" id="CHEBI:15379"/>
        <dbReference type="ChEBI" id="CHEBI:15740"/>
        <dbReference type="ChEBI" id="CHEBI:16422"/>
        <dbReference type="ChEBI" id="CHEBI:17263"/>
        <dbReference type="ChEBI" id="CHEBI:57618"/>
        <dbReference type="ChEBI" id="CHEBI:58210"/>
        <dbReference type="EC" id="1.14.14.14"/>
    </reaction>
</comment>
<organism evidence="20 21">
    <name type="scientific">Channa striata</name>
    <name type="common">Snakehead murrel</name>
    <name type="synonym">Ophicephalus striatus</name>
    <dbReference type="NCBI Taxonomy" id="64152"/>
    <lineage>
        <taxon>Eukaryota</taxon>
        <taxon>Metazoa</taxon>
        <taxon>Chordata</taxon>
        <taxon>Craniata</taxon>
        <taxon>Vertebrata</taxon>
        <taxon>Euteleostomi</taxon>
        <taxon>Actinopterygii</taxon>
        <taxon>Neopterygii</taxon>
        <taxon>Teleostei</taxon>
        <taxon>Neoteleostei</taxon>
        <taxon>Acanthomorphata</taxon>
        <taxon>Anabantaria</taxon>
        <taxon>Anabantiformes</taxon>
        <taxon>Channoidei</taxon>
        <taxon>Channidae</taxon>
        <taxon>Channa</taxon>
    </lineage>
</organism>
<keyword evidence="7 16" id="KW-0408">Iron</keyword>
<keyword evidence="19" id="KW-0812">Transmembrane</keyword>
<dbReference type="PANTHER" id="PTHR24291:SF199">
    <property type="entry name" value="CYTOCHROME P450, FAMILY 19, SUBFAMILY A, POLYPEPTIDE 1B ISOFORM X1"/>
    <property type="match status" value="1"/>
</dbReference>
<feature type="transmembrane region" description="Helical" evidence="19">
    <location>
        <begin position="49"/>
        <end position="67"/>
    </location>
</feature>
<keyword evidence="21" id="KW-1185">Reference proteome</keyword>
<gene>
    <name evidence="20" type="ORF">Q5P01_012594</name>
</gene>
<dbReference type="PRINTS" id="PR00463">
    <property type="entry name" value="EP450I"/>
</dbReference>
<evidence type="ECO:0000256" key="11">
    <source>
        <dbReference type="ARBA" id="ARBA00038885"/>
    </source>
</evidence>
<evidence type="ECO:0000256" key="19">
    <source>
        <dbReference type="SAM" id="Phobius"/>
    </source>
</evidence>
<dbReference type="FunFam" id="1.10.630.10:FF:000032">
    <property type="entry name" value="Cytochrome P450 aromatase"/>
    <property type="match status" value="1"/>
</dbReference>
<keyword evidence="9 19" id="KW-0472">Membrane</keyword>
<comment type="subcellular location">
    <subcellularLocation>
        <location evidence="2">Membrane</location>
        <topology evidence="2">Peripheral membrane protein</topology>
    </subcellularLocation>
</comment>
<evidence type="ECO:0000256" key="1">
    <source>
        <dbReference type="ARBA" id="ARBA00001971"/>
    </source>
</evidence>
<reference evidence="20" key="1">
    <citation type="submission" date="2023-07" db="EMBL/GenBank/DDBJ databases">
        <title>Chromosome-level Genome Assembly of Striped Snakehead (Channa striata).</title>
        <authorList>
            <person name="Liu H."/>
        </authorList>
    </citation>
    <scope>NUCLEOTIDE SEQUENCE</scope>
    <source>
        <strain evidence="20">Gz</strain>
        <tissue evidence="20">Muscle</tissue>
    </source>
</reference>
<comment type="catalytic activity">
    <reaction evidence="14">
        <text>testosterone + 3 reduced [NADPH--hemoprotein reductase] + 3 O2 = 17beta-estradiol + formate + 3 oxidized [NADPH--hemoprotein reductase] + 4 H2O + 4 H(+)</text>
        <dbReference type="Rhea" id="RHEA:38191"/>
        <dbReference type="Rhea" id="RHEA-COMP:11964"/>
        <dbReference type="Rhea" id="RHEA-COMP:11965"/>
        <dbReference type="ChEBI" id="CHEBI:15377"/>
        <dbReference type="ChEBI" id="CHEBI:15378"/>
        <dbReference type="ChEBI" id="CHEBI:15379"/>
        <dbReference type="ChEBI" id="CHEBI:15740"/>
        <dbReference type="ChEBI" id="CHEBI:16469"/>
        <dbReference type="ChEBI" id="CHEBI:17347"/>
        <dbReference type="ChEBI" id="CHEBI:57618"/>
        <dbReference type="ChEBI" id="CHEBI:58210"/>
        <dbReference type="EC" id="1.14.14.14"/>
    </reaction>
</comment>
<dbReference type="GO" id="GO:0005783">
    <property type="term" value="C:endoplasmic reticulum"/>
    <property type="evidence" value="ECO:0007669"/>
    <property type="project" value="TreeGrafter"/>
</dbReference>
<evidence type="ECO:0000256" key="4">
    <source>
        <dbReference type="ARBA" id="ARBA00022617"/>
    </source>
</evidence>
<evidence type="ECO:0000256" key="9">
    <source>
        <dbReference type="ARBA" id="ARBA00023136"/>
    </source>
</evidence>
<dbReference type="PRINTS" id="PR00385">
    <property type="entry name" value="P450"/>
</dbReference>
<proteinExistence type="inferred from homology"/>